<feature type="domain" description="Cyclic nucleotide-binding" evidence="1">
    <location>
        <begin position="32"/>
        <end position="117"/>
    </location>
</feature>
<dbReference type="RefSeq" id="WP_281766144.1">
    <property type="nucleotide sequence ID" value="NZ_BRVO01000003.1"/>
</dbReference>
<dbReference type="Pfam" id="PF00027">
    <property type="entry name" value="cNMP_binding"/>
    <property type="match status" value="1"/>
</dbReference>
<dbReference type="SUPFAM" id="SSF51206">
    <property type="entry name" value="cAMP-binding domain-like"/>
    <property type="match status" value="1"/>
</dbReference>
<dbReference type="InterPro" id="IPR018490">
    <property type="entry name" value="cNMP-bd_dom_sf"/>
</dbReference>
<evidence type="ECO:0000313" key="3">
    <source>
        <dbReference type="Proteomes" id="UP001143543"/>
    </source>
</evidence>
<sequence>MDGFQVLLESLSNYIDLTDREKALIVSRLRYEKVKKKEILLRTGAVATQKMFMLNGILRQYIVNDEGIEHTSIFAVKGWWFSDIDSFVNEAPAKFCIETMVDSEIIFLSKQDLDDLYLRIPKLNVFFRELYQRAVSAKDERILNMLCSKAEERYEQFLRRYPNLEGKIPQYHIASYLGVTPEFFSRMKSQRSKTVL</sequence>
<dbReference type="Proteomes" id="UP001143543">
    <property type="component" value="Unassembled WGS sequence"/>
</dbReference>
<protein>
    <submittedName>
        <fullName evidence="2">cAMP-binding protein</fullName>
    </submittedName>
</protein>
<gene>
    <name evidence="2" type="ORF">Y10_28850</name>
</gene>
<dbReference type="InterPro" id="IPR000595">
    <property type="entry name" value="cNMP-bd_dom"/>
</dbReference>
<dbReference type="InterPro" id="IPR014710">
    <property type="entry name" value="RmlC-like_jellyroll"/>
</dbReference>
<dbReference type="Gene3D" id="2.60.120.10">
    <property type="entry name" value="Jelly Rolls"/>
    <property type="match status" value="1"/>
</dbReference>
<evidence type="ECO:0000259" key="1">
    <source>
        <dbReference type="Pfam" id="PF00027"/>
    </source>
</evidence>
<reference evidence="2" key="1">
    <citation type="submission" date="2022-07" db="EMBL/GenBank/DDBJ databases">
        <title>Taxonomy of Novel Oxalotrophic and Methylotrophic Bacteria.</title>
        <authorList>
            <person name="Sahin N."/>
            <person name="Tani A."/>
        </authorList>
    </citation>
    <scope>NUCLEOTIDE SEQUENCE</scope>
    <source>
        <strain evidence="2">Y10</strain>
    </source>
</reference>
<name>A0ABQ5MNG4_9FLAO</name>
<proteinExistence type="predicted"/>
<organism evidence="2 3">
    <name type="scientific">Neptunitalea lumnitzerae</name>
    <dbReference type="NCBI Taxonomy" id="2965509"/>
    <lineage>
        <taxon>Bacteria</taxon>
        <taxon>Pseudomonadati</taxon>
        <taxon>Bacteroidota</taxon>
        <taxon>Flavobacteriia</taxon>
        <taxon>Flavobacteriales</taxon>
        <taxon>Flavobacteriaceae</taxon>
        <taxon>Neptunitalea</taxon>
    </lineage>
</organism>
<evidence type="ECO:0000313" key="2">
    <source>
        <dbReference type="EMBL" id="GLB50517.1"/>
    </source>
</evidence>
<comment type="caution">
    <text evidence="2">The sequence shown here is derived from an EMBL/GenBank/DDBJ whole genome shotgun (WGS) entry which is preliminary data.</text>
</comment>
<accession>A0ABQ5MNG4</accession>
<dbReference type="EMBL" id="BRVO01000003">
    <property type="protein sequence ID" value="GLB50517.1"/>
    <property type="molecule type" value="Genomic_DNA"/>
</dbReference>
<keyword evidence="3" id="KW-1185">Reference proteome</keyword>